<reference evidence="12" key="1">
    <citation type="submission" date="2020-02" db="EMBL/GenBank/DDBJ databases">
        <authorList>
            <person name="Meier V. D."/>
        </authorList>
    </citation>
    <scope>NUCLEOTIDE SEQUENCE</scope>
    <source>
        <strain evidence="12">AVDCRST_MAG43</strain>
    </source>
</reference>
<dbReference type="NCBIfam" id="TIGR01179">
    <property type="entry name" value="galE"/>
    <property type="match status" value="1"/>
</dbReference>
<evidence type="ECO:0000256" key="3">
    <source>
        <dbReference type="ARBA" id="ARBA00004947"/>
    </source>
</evidence>
<dbReference type="Gene3D" id="3.40.50.720">
    <property type="entry name" value="NAD(P)-binding Rossmann-like Domain"/>
    <property type="match status" value="1"/>
</dbReference>
<dbReference type="AlphaFoldDB" id="A0A6J4UWI6"/>
<evidence type="ECO:0000256" key="8">
    <source>
        <dbReference type="ARBA" id="ARBA00023235"/>
    </source>
</evidence>
<comment type="subunit">
    <text evidence="10">Homodimer.</text>
</comment>
<dbReference type="UniPathway" id="UPA00214"/>
<sequence length="325" mass="35233">MRVLVTGGAGYIGSVATAMLLERGYEVVVLDNLERGHRAAVPEEAELVDCDLRNADATVSAVSRANVEAVLHFAALHLVPESVERPDAYYRTNVIGGINLLDAIKGAGIGKFVFSSTAAVYGVPETSPITEDTPARPINPYGRSKLMVEQILNDYSERFGFAYAAFRYFNVAGAKGKLGEDHRPETHIIPVAVEALTGKRETFTVFGTDYPTEDGTAIRDYVHVVDLAEAHILALEKLDESLGAINLGTRNGFSVNQMVQAVELATDRSLPVAYGPRRAGDPPSLIADSGKARDILGWKPVHSTLDEMIGSHWDWIREHPNGYSG</sequence>
<evidence type="ECO:0000256" key="4">
    <source>
        <dbReference type="ARBA" id="ARBA00007637"/>
    </source>
</evidence>
<organism evidence="12">
    <name type="scientific">uncultured Thermomicrobiales bacterium</name>
    <dbReference type="NCBI Taxonomy" id="1645740"/>
    <lineage>
        <taxon>Bacteria</taxon>
        <taxon>Pseudomonadati</taxon>
        <taxon>Thermomicrobiota</taxon>
        <taxon>Thermomicrobia</taxon>
        <taxon>Thermomicrobiales</taxon>
        <taxon>environmental samples</taxon>
    </lineage>
</organism>
<evidence type="ECO:0000256" key="5">
    <source>
        <dbReference type="ARBA" id="ARBA00013189"/>
    </source>
</evidence>
<dbReference type="EMBL" id="CADCWI010000088">
    <property type="protein sequence ID" value="CAA9558170.1"/>
    <property type="molecule type" value="Genomic_DNA"/>
</dbReference>
<keyword evidence="8 10" id="KW-0413">Isomerase</keyword>
<gene>
    <name evidence="12" type="ORF">AVDCRST_MAG43-1642</name>
</gene>
<dbReference type="Pfam" id="PF01370">
    <property type="entry name" value="Epimerase"/>
    <property type="match status" value="1"/>
</dbReference>
<evidence type="ECO:0000256" key="6">
    <source>
        <dbReference type="ARBA" id="ARBA00018569"/>
    </source>
</evidence>
<dbReference type="EC" id="5.1.3.2" evidence="5 10"/>
<protein>
    <recommendedName>
        <fullName evidence="6 10">UDP-glucose 4-epimerase</fullName>
        <ecNumber evidence="5 10">5.1.3.2</ecNumber>
    </recommendedName>
</protein>
<evidence type="ECO:0000256" key="9">
    <source>
        <dbReference type="ARBA" id="ARBA00023277"/>
    </source>
</evidence>
<comment type="similarity">
    <text evidence="4 10">Belongs to the NAD(P)-dependent epimerase/dehydratase family.</text>
</comment>
<evidence type="ECO:0000256" key="1">
    <source>
        <dbReference type="ARBA" id="ARBA00000083"/>
    </source>
</evidence>
<dbReference type="SUPFAM" id="SSF51735">
    <property type="entry name" value="NAD(P)-binding Rossmann-fold domains"/>
    <property type="match status" value="1"/>
</dbReference>
<evidence type="ECO:0000259" key="11">
    <source>
        <dbReference type="Pfam" id="PF01370"/>
    </source>
</evidence>
<evidence type="ECO:0000256" key="7">
    <source>
        <dbReference type="ARBA" id="ARBA00023027"/>
    </source>
</evidence>
<evidence type="ECO:0000256" key="2">
    <source>
        <dbReference type="ARBA" id="ARBA00001911"/>
    </source>
</evidence>
<evidence type="ECO:0000256" key="10">
    <source>
        <dbReference type="RuleBase" id="RU366046"/>
    </source>
</evidence>
<comment type="cofactor">
    <cofactor evidence="2 10">
        <name>NAD(+)</name>
        <dbReference type="ChEBI" id="CHEBI:57540"/>
    </cofactor>
</comment>
<dbReference type="InterPro" id="IPR036291">
    <property type="entry name" value="NAD(P)-bd_dom_sf"/>
</dbReference>
<dbReference type="CDD" id="cd05247">
    <property type="entry name" value="UDP_G4E_1_SDR_e"/>
    <property type="match status" value="1"/>
</dbReference>
<dbReference type="InterPro" id="IPR005886">
    <property type="entry name" value="UDP_G4E"/>
</dbReference>
<evidence type="ECO:0000313" key="12">
    <source>
        <dbReference type="EMBL" id="CAA9558170.1"/>
    </source>
</evidence>
<dbReference type="InterPro" id="IPR001509">
    <property type="entry name" value="Epimerase_deHydtase"/>
</dbReference>
<keyword evidence="7 10" id="KW-0520">NAD</keyword>
<dbReference type="GO" id="GO:0003978">
    <property type="term" value="F:UDP-glucose 4-epimerase activity"/>
    <property type="evidence" value="ECO:0007669"/>
    <property type="project" value="UniProtKB-UniRule"/>
</dbReference>
<dbReference type="GO" id="GO:0033499">
    <property type="term" value="P:galactose catabolic process via UDP-galactose, Leloir pathway"/>
    <property type="evidence" value="ECO:0007669"/>
    <property type="project" value="TreeGrafter"/>
</dbReference>
<accession>A0A6J4UWI6</accession>
<feature type="domain" description="NAD-dependent epimerase/dehydratase" evidence="11">
    <location>
        <begin position="3"/>
        <end position="248"/>
    </location>
</feature>
<proteinExistence type="inferred from homology"/>
<comment type="catalytic activity">
    <reaction evidence="1 10">
        <text>UDP-alpha-D-glucose = UDP-alpha-D-galactose</text>
        <dbReference type="Rhea" id="RHEA:22168"/>
        <dbReference type="ChEBI" id="CHEBI:58885"/>
        <dbReference type="ChEBI" id="CHEBI:66914"/>
        <dbReference type="EC" id="5.1.3.2"/>
    </reaction>
</comment>
<name>A0A6J4UWI6_9BACT</name>
<comment type="pathway">
    <text evidence="3 10">Carbohydrate metabolism; galactose metabolism.</text>
</comment>
<dbReference type="PANTHER" id="PTHR43725:SF53">
    <property type="entry name" value="UDP-ARABINOSE 4-EPIMERASE 1"/>
    <property type="match status" value="1"/>
</dbReference>
<dbReference type="Gene3D" id="3.90.25.10">
    <property type="entry name" value="UDP-galactose 4-epimerase, domain 1"/>
    <property type="match status" value="1"/>
</dbReference>
<keyword evidence="9 10" id="KW-0119">Carbohydrate metabolism</keyword>
<dbReference type="PANTHER" id="PTHR43725">
    <property type="entry name" value="UDP-GLUCOSE 4-EPIMERASE"/>
    <property type="match status" value="1"/>
</dbReference>